<evidence type="ECO:0000313" key="3">
    <source>
        <dbReference type="Proteomes" id="UP001150641"/>
    </source>
</evidence>
<evidence type="ECO:0000313" key="2">
    <source>
        <dbReference type="EMBL" id="MCT4702340.1"/>
    </source>
</evidence>
<keyword evidence="1" id="KW-0812">Transmembrane</keyword>
<sequence length="82" mass="9483">MKRNKLDELLILALRCSLVFFVICFIANFIGSILVFFKLGYFEFNWKEIIFISIKKGVLIGLTLGTALWLKARLLERKGRGN</sequence>
<protein>
    <submittedName>
        <fullName evidence="2">Uncharacterized protein</fullName>
    </submittedName>
</protein>
<dbReference type="EMBL" id="JALHAP010000078">
    <property type="protein sequence ID" value="MCT4702340.1"/>
    <property type="molecule type" value="Genomic_DNA"/>
</dbReference>
<evidence type="ECO:0000256" key="1">
    <source>
        <dbReference type="SAM" id="Phobius"/>
    </source>
</evidence>
<dbReference type="Proteomes" id="UP001150641">
    <property type="component" value="Unassembled WGS sequence"/>
</dbReference>
<reference evidence="2" key="1">
    <citation type="submission" date="2022-03" db="EMBL/GenBank/DDBJ databases">
        <title>Proposal of a novel genus Dryocolo and two novel species.</title>
        <authorList>
            <person name="Maddock D.W."/>
            <person name="Brady C.L."/>
            <person name="Denman S."/>
            <person name="Arnold D."/>
        </authorList>
    </citation>
    <scope>NUCLEOTIDE SEQUENCE</scope>
    <source>
        <strain evidence="2">H6W4</strain>
    </source>
</reference>
<keyword evidence="1" id="KW-1133">Transmembrane helix</keyword>
<accession>A0A9X2W7S4</accession>
<keyword evidence="3" id="KW-1185">Reference proteome</keyword>
<name>A0A9X2W7S4_9ENTR</name>
<proteinExistence type="predicted"/>
<organism evidence="2 3">
    <name type="scientific">Dryocola boscaweniae</name>
    <dbReference type="NCBI Taxonomy" id="2925397"/>
    <lineage>
        <taxon>Bacteria</taxon>
        <taxon>Pseudomonadati</taxon>
        <taxon>Pseudomonadota</taxon>
        <taxon>Gammaproteobacteria</taxon>
        <taxon>Enterobacterales</taxon>
        <taxon>Enterobacteriaceae</taxon>
        <taxon>Dryocola</taxon>
    </lineage>
</organism>
<comment type="caution">
    <text evidence="2">The sequence shown here is derived from an EMBL/GenBank/DDBJ whole genome shotgun (WGS) entry which is preliminary data.</text>
</comment>
<dbReference type="AlphaFoldDB" id="A0A9X2W7S4"/>
<keyword evidence="1" id="KW-0472">Membrane</keyword>
<gene>
    <name evidence="2" type="ORF">MUA00_11120</name>
</gene>
<feature type="transmembrane region" description="Helical" evidence="1">
    <location>
        <begin position="12"/>
        <end position="37"/>
    </location>
</feature>
<dbReference type="RefSeq" id="WP_271123114.1">
    <property type="nucleotide sequence ID" value="NZ_JALHAN010000065.1"/>
</dbReference>
<feature type="transmembrane region" description="Helical" evidence="1">
    <location>
        <begin position="49"/>
        <end position="70"/>
    </location>
</feature>